<gene>
    <name evidence="3" type="ORF">METZ01_LOCUS222036</name>
</gene>
<organism evidence="3">
    <name type="scientific">marine metagenome</name>
    <dbReference type="NCBI Taxonomy" id="408172"/>
    <lineage>
        <taxon>unclassified sequences</taxon>
        <taxon>metagenomes</taxon>
        <taxon>ecological metagenomes</taxon>
    </lineage>
</organism>
<dbReference type="InterPro" id="IPR013022">
    <property type="entry name" value="Xyl_isomerase-like_TIM-brl"/>
</dbReference>
<dbReference type="InterPro" id="IPR050417">
    <property type="entry name" value="Sugar_Epim/Isomerase"/>
</dbReference>
<dbReference type="GO" id="GO:0008903">
    <property type="term" value="F:hydroxypyruvate isomerase activity"/>
    <property type="evidence" value="ECO:0007669"/>
    <property type="project" value="TreeGrafter"/>
</dbReference>
<evidence type="ECO:0000256" key="1">
    <source>
        <dbReference type="ARBA" id="ARBA00023235"/>
    </source>
</evidence>
<protein>
    <recommendedName>
        <fullName evidence="2">Xylose isomerase-like TIM barrel domain-containing protein</fullName>
    </recommendedName>
</protein>
<dbReference type="SUPFAM" id="SSF51658">
    <property type="entry name" value="Xylose isomerase-like"/>
    <property type="match status" value="1"/>
</dbReference>
<reference evidence="3" key="1">
    <citation type="submission" date="2018-05" db="EMBL/GenBank/DDBJ databases">
        <authorList>
            <person name="Lanie J.A."/>
            <person name="Ng W.-L."/>
            <person name="Kazmierczak K.M."/>
            <person name="Andrzejewski T.M."/>
            <person name="Davidsen T.M."/>
            <person name="Wayne K.J."/>
            <person name="Tettelin H."/>
            <person name="Glass J.I."/>
            <person name="Rusch D."/>
            <person name="Podicherti R."/>
            <person name="Tsui H.-C.T."/>
            <person name="Winkler M.E."/>
        </authorList>
    </citation>
    <scope>NUCLEOTIDE SEQUENCE</scope>
</reference>
<dbReference type="EMBL" id="UINC01053087">
    <property type="protein sequence ID" value="SVB69182.1"/>
    <property type="molecule type" value="Genomic_DNA"/>
</dbReference>
<dbReference type="PANTHER" id="PTHR43489">
    <property type="entry name" value="ISOMERASE"/>
    <property type="match status" value="1"/>
</dbReference>
<evidence type="ECO:0000313" key="3">
    <source>
        <dbReference type="EMBL" id="SVB69182.1"/>
    </source>
</evidence>
<accession>A0A382G2T7</accession>
<feature type="domain" description="Xylose isomerase-like TIM barrel" evidence="2">
    <location>
        <begin position="21"/>
        <end position="137"/>
    </location>
</feature>
<sequence>MFKFAANISLLFTENHFMERFSKAAEYGFEGVEILSPYEWPVKDIQTALIENSLNQVLINSPPGNIEDGERGRAAIPGMEGDFWADMQKAIEYASILDCPQIHVMAGVLKSPDQRNAARITFIENLKRAAPVAAKHG</sequence>
<dbReference type="Pfam" id="PF01261">
    <property type="entry name" value="AP_endonuc_2"/>
    <property type="match status" value="1"/>
</dbReference>
<dbReference type="Gene3D" id="3.20.20.150">
    <property type="entry name" value="Divalent-metal-dependent TIM barrel enzymes"/>
    <property type="match status" value="1"/>
</dbReference>
<evidence type="ECO:0000259" key="2">
    <source>
        <dbReference type="Pfam" id="PF01261"/>
    </source>
</evidence>
<dbReference type="AlphaFoldDB" id="A0A382G2T7"/>
<proteinExistence type="predicted"/>
<feature type="non-terminal residue" evidence="3">
    <location>
        <position position="137"/>
    </location>
</feature>
<dbReference type="InterPro" id="IPR036237">
    <property type="entry name" value="Xyl_isomerase-like_sf"/>
</dbReference>
<name>A0A382G2T7_9ZZZZ</name>
<dbReference type="GO" id="GO:0046487">
    <property type="term" value="P:glyoxylate metabolic process"/>
    <property type="evidence" value="ECO:0007669"/>
    <property type="project" value="TreeGrafter"/>
</dbReference>
<dbReference type="PANTHER" id="PTHR43489:SF6">
    <property type="entry name" value="HYDROXYPYRUVATE ISOMERASE-RELATED"/>
    <property type="match status" value="1"/>
</dbReference>
<keyword evidence="1" id="KW-0413">Isomerase</keyword>